<dbReference type="Pfam" id="PF12796">
    <property type="entry name" value="Ank_2"/>
    <property type="match status" value="1"/>
</dbReference>
<gene>
    <name evidence="5" type="ORF">FisN_19Hh317</name>
</gene>
<accession>A0A1Z5K0N7</accession>
<keyword evidence="6" id="KW-1185">Reference proteome</keyword>
<dbReference type="PANTHER" id="PTHR24198">
    <property type="entry name" value="ANKYRIN REPEAT AND PROTEIN KINASE DOMAIN-CONTAINING PROTEIN"/>
    <property type="match status" value="1"/>
</dbReference>
<evidence type="ECO:0000313" key="5">
    <source>
        <dbReference type="EMBL" id="GAX19729.1"/>
    </source>
</evidence>
<evidence type="ECO:0000256" key="1">
    <source>
        <dbReference type="ARBA" id="ARBA00022737"/>
    </source>
</evidence>
<evidence type="ECO:0000256" key="3">
    <source>
        <dbReference type="PROSITE-ProRule" id="PRU00023"/>
    </source>
</evidence>
<dbReference type="AlphaFoldDB" id="A0A1Z5K0N7"/>
<feature type="compositionally biased region" description="Basic and acidic residues" evidence="4">
    <location>
        <begin position="25"/>
        <end position="35"/>
    </location>
</feature>
<protein>
    <submittedName>
        <fullName evidence="5">Uncharacterized protein</fullName>
    </submittedName>
</protein>
<name>A0A1Z5K0N7_FISSO</name>
<dbReference type="Gene3D" id="1.25.40.20">
    <property type="entry name" value="Ankyrin repeat-containing domain"/>
    <property type="match status" value="1"/>
</dbReference>
<sequence>MFTSKAKKEKSKTFLSFLRRKKKGAREETSKEKKQGAKSKKCPSSIMETKERKVSRTQSIKTTITSTGSMCDESDTYSIYSIDVMAEASWMPAPESNEMTPQRHLDELLKERGYEKERYDCLKTGYYNSPTKLQIASYHAHLVSLVKQNNIEVIDDILACGLSPNPCNEFGSSLLQTACRRGNVELLEVMLRHGCSLQVADEFGRTPLHDALYAKQPAFAVVKRILQEDPHLINLADSRGHLAFDYVRKEHCDEWIAFLDEVADEIWPKQSEQPPPHPLTLRQANAEPLADPSNALSLDLAEAVASGKLRPCEALMLQNEDFSDIDDSFSKYDSSYSSSLGSISEGSEESFEDEELVKELALMQRRCTQTPVSTA</sequence>
<reference evidence="5 6" key="1">
    <citation type="journal article" date="2015" name="Plant Cell">
        <title>Oil accumulation by the oleaginous diatom Fistulifera solaris as revealed by the genome and transcriptome.</title>
        <authorList>
            <person name="Tanaka T."/>
            <person name="Maeda Y."/>
            <person name="Veluchamy A."/>
            <person name="Tanaka M."/>
            <person name="Abida H."/>
            <person name="Marechal E."/>
            <person name="Bowler C."/>
            <person name="Muto M."/>
            <person name="Sunaga Y."/>
            <person name="Tanaka M."/>
            <person name="Yoshino T."/>
            <person name="Taniguchi T."/>
            <person name="Fukuda Y."/>
            <person name="Nemoto M."/>
            <person name="Matsumoto M."/>
            <person name="Wong P.S."/>
            <person name="Aburatani S."/>
            <person name="Fujibuchi W."/>
        </authorList>
    </citation>
    <scope>NUCLEOTIDE SEQUENCE [LARGE SCALE GENOMIC DNA]</scope>
    <source>
        <strain evidence="5 6">JPCC DA0580</strain>
    </source>
</reference>
<dbReference type="Proteomes" id="UP000198406">
    <property type="component" value="Unassembled WGS sequence"/>
</dbReference>
<feature type="repeat" description="ANK" evidence="3">
    <location>
        <begin position="170"/>
        <end position="202"/>
    </location>
</feature>
<feature type="region of interest" description="Disordered" evidence="4">
    <location>
        <begin position="1"/>
        <end position="47"/>
    </location>
</feature>
<dbReference type="PROSITE" id="PS50088">
    <property type="entry name" value="ANK_REPEAT"/>
    <property type="match status" value="1"/>
</dbReference>
<keyword evidence="1" id="KW-0677">Repeat</keyword>
<feature type="compositionally biased region" description="Basic residues" evidence="4">
    <location>
        <begin position="1"/>
        <end position="10"/>
    </location>
</feature>
<dbReference type="PANTHER" id="PTHR24198:SF165">
    <property type="entry name" value="ANKYRIN REPEAT-CONTAINING PROTEIN-RELATED"/>
    <property type="match status" value="1"/>
</dbReference>
<evidence type="ECO:0000256" key="2">
    <source>
        <dbReference type="ARBA" id="ARBA00023043"/>
    </source>
</evidence>
<dbReference type="OrthoDB" id="46691at2759"/>
<dbReference type="InParanoid" id="A0A1Z5K0N7"/>
<dbReference type="SUPFAM" id="SSF48403">
    <property type="entry name" value="Ankyrin repeat"/>
    <property type="match status" value="1"/>
</dbReference>
<organism evidence="5 6">
    <name type="scientific">Fistulifera solaris</name>
    <name type="common">Oleaginous diatom</name>
    <dbReference type="NCBI Taxonomy" id="1519565"/>
    <lineage>
        <taxon>Eukaryota</taxon>
        <taxon>Sar</taxon>
        <taxon>Stramenopiles</taxon>
        <taxon>Ochrophyta</taxon>
        <taxon>Bacillariophyta</taxon>
        <taxon>Bacillariophyceae</taxon>
        <taxon>Bacillariophycidae</taxon>
        <taxon>Naviculales</taxon>
        <taxon>Naviculaceae</taxon>
        <taxon>Fistulifera</taxon>
    </lineage>
</organism>
<evidence type="ECO:0000256" key="4">
    <source>
        <dbReference type="SAM" id="MobiDB-lite"/>
    </source>
</evidence>
<dbReference type="InterPro" id="IPR002110">
    <property type="entry name" value="Ankyrin_rpt"/>
</dbReference>
<dbReference type="InterPro" id="IPR036770">
    <property type="entry name" value="Ankyrin_rpt-contain_sf"/>
</dbReference>
<keyword evidence="2 3" id="KW-0040">ANK repeat</keyword>
<dbReference type="EMBL" id="BDSP01000137">
    <property type="protein sequence ID" value="GAX19729.1"/>
    <property type="molecule type" value="Genomic_DNA"/>
</dbReference>
<proteinExistence type="predicted"/>
<comment type="caution">
    <text evidence="5">The sequence shown here is derived from an EMBL/GenBank/DDBJ whole genome shotgun (WGS) entry which is preliminary data.</text>
</comment>
<evidence type="ECO:0000313" key="6">
    <source>
        <dbReference type="Proteomes" id="UP000198406"/>
    </source>
</evidence>
<dbReference type="SMART" id="SM00248">
    <property type="entry name" value="ANK"/>
    <property type="match status" value="2"/>
</dbReference>
<dbReference type="PROSITE" id="PS50297">
    <property type="entry name" value="ANK_REP_REGION"/>
    <property type="match status" value="1"/>
</dbReference>